<dbReference type="GO" id="GO:0016787">
    <property type="term" value="F:hydrolase activity"/>
    <property type="evidence" value="ECO:0007669"/>
    <property type="project" value="UniProtKB-KW"/>
</dbReference>
<protein>
    <submittedName>
        <fullName evidence="1">SGNH/GDSL hydrolase family protein</fullName>
    </submittedName>
</protein>
<dbReference type="Proteomes" id="UP001372714">
    <property type="component" value="Chromosome"/>
</dbReference>
<dbReference type="CDD" id="cd00229">
    <property type="entry name" value="SGNH_hydrolase"/>
    <property type="match status" value="1"/>
</dbReference>
<keyword evidence="1" id="KW-0378">Hydrolase</keyword>
<reference evidence="1 2" key="1">
    <citation type="submission" date="2024-02" db="EMBL/GenBank/DDBJ databases">
        <title>The whole genome sequence of Pseudomonas benzopyrenica MLY92.</title>
        <authorList>
            <person name="Liu Y."/>
        </authorList>
    </citation>
    <scope>NUCLEOTIDE SEQUENCE [LARGE SCALE GENOMIC DNA]</scope>
    <source>
        <strain evidence="1 2">MLY92</strain>
    </source>
</reference>
<evidence type="ECO:0000313" key="1">
    <source>
        <dbReference type="EMBL" id="WWM65416.1"/>
    </source>
</evidence>
<organism evidence="1 2">
    <name type="scientific">Pseudomonas benzopyrenica</name>
    <dbReference type="NCBI Taxonomy" id="2993566"/>
    <lineage>
        <taxon>Bacteria</taxon>
        <taxon>Pseudomonadati</taxon>
        <taxon>Pseudomonadota</taxon>
        <taxon>Gammaproteobacteria</taxon>
        <taxon>Pseudomonadales</taxon>
        <taxon>Pseudomonadaceae</taxon>
        <taxon>Pseudomonas</taxon>
    </lineage>
</organism>
<keyword evidence="2" id="KW-1185">Reference proteome</keyword>
<dbReference type="RefSeq" id="WP_338544886.1">
    <property type="nucleotide sequence ID" value="NZ_CP145723.1"/>
</dbReference>
<dbReference type="SUPFAM" id="SSF52266">
    <property type="entry name" value="SGNH hydrolase"/>
    <property type="match status" value="1"/>
</dbReference>
<proteinExistence type="predicted"/>
<accession>A0ABZ2FPB0</accession>
<evidence type="ECO:0000313" key="2">
    <source>
        <dbReference type="Proteomes" id="UP001372714"/>
    </source>
</evidence>
<dbReference type="EMBL" id="CP145723">
    <property type="protein sequence ID" value="WWM65416.1"/>
    <property type="molecule type" value="Genomic_DNA"/>
</dbReference>
<gene>
    <name evidence="1" type="ORF">V6W80_17055</name>
</gene>
<sequence>MPYPRRLPRILDPLYDQMEERDKLAGLATTGTNVLTRGLFGRLRQQTLTAVTTFNLQIELEGEFMSFRVGIPNVSATPVTGVKVCVGVSAAVPAANHLVAIAPEQGEWIDLTFNGAATVDLAARSAEEVWSVTWSDPVFLPSVVRTDATTGRPLVLVRMEYPANSVASMPYNNLYNWRSTGPRVCRCSNQEVQGVTNKPAFTQANVYSSGGDEKAVVPLIQYITVARGHQVLIGGDSIPEGLGGSVRDMGAVQRAVLALSTPDRPIEYVNAGLHAQVPDVYSRLVVSLLAAVRPTILAYAPWSINDVPNGGMTAAGLRRLKGAFGRVMEGLRTAGLRPIVFLPEATPANSDKRPHGAGDQVRRDHNAFWLPRCTGAIVVKGTAAVVTGTRDASGQDQIKVGMTDPNDGVHFLDPGYDALAELWKPYLSLVQERLQ</sequence>
<name>A0ABZ2FPB0_9PSED</name>